<dbReference type="OrthoDB" id="958254at2759"/>
<dbReference type="PANTHER" id="PTHR13234">
    <property type="entry name" value="GAMMA-INTERFERON INDUCIBLE LYSOSOMAL THIOL REDUCTASE GILT"/>
    <property type="match status" value="1"/>
</dbReference>
<gene>
    <name evidence="6" type="ORF">OESDEN_03168</name>
</gene>
<dbReference type="InterPro" id="IPR004911">
    <property type="entry name" value="Interferon-induced_GILT"/>
</dbReference>
<evidence type="ECO:0000256" key="5">
    <source>
        <dbReference type="ARBA" id="ARBA00023180"/>
    </source>
</evidence>
<dbReference type="AlphaFoldDB" id="A0A0B1TH17"/>
<keyword evidence="5" id="KW-0325">Glycoprotein</keyword>
<dbReference type="Proteomes" id="UP000053660">
    <property type="component" value="Unassembled WGS sequence"/>
</dbReference>
<evidence type="ECO:0000313" key="6">
    <source>
        <dbReference type="EMBL" id="KHJ96853.1"/>
    </source>
</evidence>
<name>A0A0B1TH17_OESDE</name>
<comment type="similarity">
    <text evidence="2">Belongs to the GILT family.</text>
</comment>
<dbReference type="GO" id="GO:0005576">
    <property type="term" value="C:extracellular region"/>
    <property type="evidence" value="ECO:0007669"/>
    <property type="project" value="UniProtKB-SubCell"/>
</dbReference>
<keyword evidence="7" id="KW-1185">Reference proteome</keyword>
<evidence type="ECO:0000313" key="7">
    <source>
        <dbReference type="Proteomes" id="UP000053660"/>
    </source>
</evidence>
<protein>
    <submittedName>
        <fullName evidence="6">Gamma interferon inducible lysosomal thiol reductase</fullName>
    </submittedName>
</protein>
<dbReference type="PANTHER" id="PTHR13234:SF8">
    <property type="entry name" value="GAMMA-INTERFERON-INDUCIBLE LYSOSOMAL THIOL REDUCTASE"/>
    <property type="match status" value="1"/>
</dbReference>
<evidence type="ECO:0000256" key="1">
    <source>
        <dbReference type="ARBA" id="ARBA00004613"/>
    </source>
</evidence>
<evidence type="ECO:0000256" key="2">
    <source>
        <dbReference type="ARBA" id="ARBA00005679"/>
    </source>
</evidence>
<reference evidence="6 7" key="1">
    <citation type="submission" date="2014-03" db="EMBL/GenBank/DDBJ databases">
        <title>Draft genome of the hookworm Oesophagostomum dentatum.</title>
        <authorList>
            <person name="Mitreva M."/>
        </authorList>
    </citation>
    <scope>NUCLEOTIDE SEQUENCE [LARGE SCALE GENOMIC DNA]</scope>
    <source>
        <strain evidence="6 7">OD-Hann</strain>
    </source>
</reference>
<dbReference type="Pfam" id="PF03227">
    <property type="entry name" value="GILT"/>
    <property type="match status" value="1"/>
</dbReference>
<keyword evidence="3" id="KW-0964">Secreted</keyword>
<evidence type="ECO:0000256" key="4">
    <source>
        <dbReference type="ARBA" id="ARBA00022729"/>
    </source>
</evidence>
<evidence type="ECO:0000256" key="3">
    <source>
        <dbReference type="ARBA" id="ARBA00022525"/>
    </source>
</evidence>
<accession>A0A0B1TH17</accession>
<keyword evidence="4" id="KW-0732">Signal</keyword>
<dbReference type="GO" id="GO:0016671">
    <property type="term" value="F:oxidoreductase activity, acting on a sulfur group of donors, disulfide as acceptor"/>
    <property type="evidence" value="ECO:0007669"/>
    <property type="project" value="InterPro"/>
</dbReference>
<comment type="subcellular location">
    <subcellularLocation>
        <location evidence="1">Secreted</location>
    </subcellularLocation>
</comment>
<dbReference type="EMBL" id="KN549571">
    <property type="protein sequence ID" value="KHJ96853.1"/>
    <property type="molecule type" value="Genomic_DNA"/>
</dbReference>
<sequence>MYEKFISYYDTTYNQRINITLLTEALCPGCQYFLITHLYPVVYKNFADYVSIEFVPYGNARIIDGKIQCQHGEPECRINKYQSCLIDSVARQDIYVPMMYCLEKKIRVSFLFIINTFTLVGVQGERPPPLPPRMDPNREKFLRPPPIHPYIYLRDES</sequence>
<organism evidence="6 7">
    <name type="scientific">Oesophagostomum dentatum</name>
    <name type="common">Nodular worm</name>
    <dbReference type="NCBI Taxonomy" id="61180"/>
    <lineage>
        <taxon>Eukaryota</taxon>
        <taxon>Metazoa</taxon>
        <taxon>Ecdysozoa</taxon>
        <taxon>Nematoda</taxon>
        <taxon>Chromadorea</taxon>
        <taxon>Rhabditida</taxon>
        <taxon>Rhabditina</taxon>
        <taxon>Rhabditomorpha</taxon>
        <taxon>Strongyloidea</taxon>
        <taxon>Strongylidae</taxon>
        <taxon>Oesophagostomum</taxon>
    </lineage>
</organism>
<proteinExistence type="inferred from homology"/>